<protein>
    <submittedName>
        <fullName evidence="2">(rape) hypothetical protein</fullName>
    </submittedName>
</protein>
<dbReference type="PANTHER" id="PTHR11439">
    <property type="entry name" value="GAG-POL-RELATED RETROTRANSPOSON"/>
    <property type="match status" value="1"/>
</dbReference>
<dbReference type="Pfam" id="PF07727">
    <property type="entry name" value="RVT_2"/>
    <property type="match status" value="1"/>
</dbReference>
<accession>A0A816Q536</accession>
<dbReference type="PANTHER" id="PTHR11439:SF467">
    <property type="entry name" value="INTEGRASE CATALYTIC DOMAIN-CONTAINING PROTEIN"/>
    <property type="match status" value="1"/>
</dbReference>
<evidence type="ECO:0000313" key="2">
    <source>
        <dbReference type="EMBL" id="CAF2057234.1"/>
    </source>
</evidence>
<name>A0A816Q536_BRANA</name>
<feature type="domain" description="Reverse transcriptase Ty1/copia-type" evidence="1">
    <location>
        <begin position="7"/>
        <end position="252"/>
    </location>
</feature>
<dbReference type="EMBL" id="HG994370">
    <property type="protein sequence ID" value="CAF2057234.1"/>
    <property type="molecule type" value="Genomic_DNA"/>
</dbReference>
<dbReference type="SUPFAM" id="SSF56672">
    <property type="entry name" value="DNA/RNA polymerases"/>
    <property type="match status" value="1"/>
</dbReference>
<dbReference type="Proteomes" id="UP001295469">
    <property type="component" value="Chromosome C06"/>
</dbReference>
<sequence length="319" mass="36572">MNSLEKNGTWILVERPKNQKLVGCKWIFKLKPGITGVEDKRYKGRVVAKGYSQKEGVDYKIFSPFVKHVSIRILLSIVVNLDYELEQMGVKTAFLNGELDERTLMEQPDGFVKKGDEDKVCLLKKSLYGLKQSPRQWNLKFNSFMQKLEFQKSKFDLCVYMKDVNTKKAVYLLLYVDDMLIASGNPKVIQALKDSLSREFEMKDLGKASRILGMDIIRDREKGILVLSQQRYLGKVLRTFGMYEAKSVVTPTASHFKLKSLHPKERAEEFEYMKNIPYASVVGSLIYAMVGSRPDLGFAVGLVCRFMSHPSIEHWEAAK</sequence>
<proteinExistence type="predicted"/>
<organism evidence="2">
    <name type="scientific">Brassica napus</name>
    <name type="common">Rape</name>
    <dbReference type="NCBI Taxonomy" id="3708"/>
    <lineage>
        <taxon>Eukaryota</taxon>
        <taxon>Viridiplantae</taxon>
        <taxon>Streptophyta</taxon>
        <taxon>Embryophyta</taxon>
        <taxon>Tracheophyta</taxon>
        <taxon>Spermatophyta</taxon>
        <taxon>Magnoliopsida</taxon>
        <taxon>eudicotyledons</taxon>
        <taxon>Gunneridae</taxon>
        <taxon>Pentapetalae</taxon>
        <taxon>rosids</taxon>
        <taxon>malvids</taxon>
        <taxon>Brassicales</taxon>
        <taxon>Brassicaceae</taxon>
        <taxon>Brassiceae</taxon>
        <taxon>Brassica</taxon>
    </lineage>
</organism>
<reference evidence="2" key="1">
    <citation type="submission" date="2021-01" db="EMBL/GenBank/DDBJ databases">
        <authorList>
            <consortium name="Genoscope - CEA"/>
            <person name="William W."/>
        </authorList>
    </citation>
    <scope>NUCLEOTIDE SEQUENCE</scope>
</reference>
<dbReference type="InterPro" id="IPR013103">
    <property type="entry name" value="RVT_2"/>
</dbReference>
<gene>
    <name evidence="2" type="ORF">DARMORV10_C06P15580.1</name>
</gene>
<evidence type="ECO:0000259" key="1">
    <source>
        <dbReference type="Pfam" id="PF07727"/>
    </source>
</evidence>
<dbReference type="AlphaFoldDB" id="A0A816Q536"/>
<dbReference type="InterPro" id="IPR043502">
    <property type="entry name" value="DNA/RNA_pol_sf"/>
</dbReference>